<dbReference type="PANTHER" id="PTHR48032">
    <property type="entry name" value="RNA-BINDING PROTEIN MUSASHI HOMOLOG RBP6"/>
    <property type="match status" value="1"/>
</dbReference>
<feature type="domain" description="RRM" evidence="4">
    <location>
        <begin position="15"/>
        <end position="91"/>
    </location>
</feature>
<protein>
    <recommendedName>
        <fullName evidence="4">RRM domain-containing protein</fullName>
    </recommendedName>
</protein>
<dbReference type="SMART" id="SM00360">
    <property type="entry name" value="RRM"/>
    <property type="match status" value="2"/>
</dbReference>
<dbReference type="Gramene" id="Psat5g036960.1">
    <property type="protein sequence ID" value="Psat5g036960.1.cds"/>
    <property type="gene ID" value="Psat5g036960"/>
</dbReference>
<dbReference type="Gramene" id="Psat05G0132300-T1">
    <property type="protein sequence ID" value="KAI5404134.1"/>
    <property type="gene ID" value="KIW84_051323"/>
</dbReference>
<dbReference type="Gramene" id="PSAT_LOCUS23787_t1">
    <property type="protein sequence ID" value="CAL5204818.1"/>
    <property type="gene ID" value="PSAT_LOCUS23787"/>
</dbReference>
<accession>A0A9D4WM64</accession>
<comment type="caution">
    <text evidence="5">The sequence shown here is derived from an EMBL/GenBank/DDBJ whole genome shotgun (WGS) entry which is preliminary data.</text>
</comment>
<evidence type="ECO:0000313" key="5">
    <source>
        <dbReference type="EMBL" id="KAI5404134.1"/>
    </source>
</evidence>
<evidence type="ECO:0000313" key="6">
    <source>
        <dbReference type="Proteomes" id="UP001058974"/>
    </source>
</evidence>
<feature type="domain" description="RRM" evidence="4">
    <location>
        <begin position="122"/>
        <end position="199"/>
    </location>
</feature>
<keyword evidence="6" id="KW-1185">Reference proteome</keyword>
<evidence type="ECO:0000256" key="3">
    <source>
        <dbReference type="PROSITE-ProRule" id="PRU00176"/>
    </source>
</evidence>
<proteinExistence type="predicted"/>
<gene>
    <name evidence="5" type="ORF">KIW84_051323</name>
</gene>
<evidence type="ECO:0000256" key="2">
    <source>
        <dbReference type="ARBA" id="ARBA00022884"/>
    </source>
</evidence>
<dbReference type="SUPFAM" id="SSF54928">
    <property type="entry name" value="RNA-binding domain, RBD"/>
    <property type="match status" value="2"/>
</dbReference>
<dbReference type="InterPro" id="IPR012677">
    <property type="entry name" value="Nucleotide-bd_a/b_plait_sf"/>
</dbReference>
<dbReference type="InterPro" id="IPR000504">
    <property type="entry name" value="RRM_dom"/>
</dbReference>
<dbReference type="OrthoDB" id="1875751at2759"/>
<dbReference type="AlphaFoldDB" id="A0A9D4WM64"/>
<organism evidence="5 6">
    <name type="scientific">Pisum sativum</name>
    <name type="common">Garden pea</name>
    <name type="synonym">Lathyrus oleraceus</name>
    <dbReference type="NCBI Taxonomy" id="3888"/>
    <lineage>
        <taxon>Eukaryota</taxon>
        <taxon>Viridiplantae</taxon>
        <taxon>Streptophyta</taxon>
        <taxon>Embryophyta</taxon>
        <taxon>Tracheophyta</taxon>
        <taxon>Spermatophyta</taxon>
        <taxon>Magnoliopsida</taxon>
        <taxon>eudicotyledons</taxon>
        <taxon>Gunneridae</taxon>
        <taxon>Pentapetalae</taxon>
        <taxon>rosids</taxon>
        <taxon>fabids</taxon>
        <taxon>Fabales</taxon>
        <taxon>Fabaceae</taxon>
        <taxon>Papilionoideae</taxon>
        <taxon>50 kb inversion clade</taxon>
        <taxon>NPAAA clade</taxon>
        <taxon>Hologalegina</taxon>
        <taxon>IRL clade</taxon>
        <taxon>Fabeae</taxon>
        <taxon>Lathyrus</taxon>
    </lineage>
</organism>
<dbReference type="PROSITE" id="PS50102">
    <property type="entry name" value="RRM"/>
    <property type="match status" value="2"/>
</dbReference>
<dbReference type="InterPro" id="IPR035979">
    <property type="entry name" value="RBD_domain_sf"/>
</dbReference>
<dbReference type="Pfam" id="PF00076">
    <property type="entry name" value="RRM_1"/>
    <property type="match status" value="2"/>
</dbReference>
<dbReference type="PANTHER" id="PTHR48032:SF12">
    <property type="entry name" value="RRM DOMAIN-CONTAINING PROTEIN"/>
    <property type="match status" value="1"/>
</dbReference>
<dbReference type="GO" id="GO:0006417">
    <property type="term" value="P:regulation of translation"/>
    <property type="evidence" value="ECO:0007669"/>
    <property type="project" value="TreeGrafter"/>
</dbReference>
<dbReference type="Gene3D" id="3.30.70.330">
    <property type="match status" value="2"/>
</dbReference>
<dbReference type="GO" id="GO:0003729">
    <property type="term" value="F:mRNA binding"/>
    <property type="evidence" value="ECO:0007669"/>
    <property type="project" value="TreeGrafter"/>
</dbReference>
<evidence type="ECO:0000256" key="1">
    <source>
        <dbReference type="ARBA" id="ARBA00022737"/>
    </source>
</evidence>
<keyword evidence="2 3" id="KW-0694">RNA-binding</keyword>
<dbReference type="Proteomes" id="UP001058974">
    <property type="component" value="Chromosome 5"/>
</dbReference>
<sequence>MNSRMNFKMDSSDKAKLFVGGISRDTTEDILKHYFAKYGDVLYSTISFDRATRIPRGFGFVTFADIVSAEKALQDTHAILGRKVEVRKAIPRSEQLQQNQLQSRGGSGYGNYECNSDQIRTKKIFVGGLPANISVEEFKRYFEGFGTITDVVVMQDSVTHRPRGFGFITFESEESVRSVTVKSFHDLNGRLVEVKRAVPREGNVGNDRFSGKIRYKIDRGAAEMFPHSSPGNMLPGFSPLPWYPSDVGYGYGSNAAYGCWYPMGGYGGNGYVAPSDVYRNFWYGQMVTGHQAPPYVNAMPSIAYMGGCVGIVGSGAENWGYNAVLESTTNYKFGQPLIANGFVPCNVPSLHGVKQGVGASSFKQSNGEISS</sequence>
<dbReference type="EMBL" id="JAMSHJ010000005">
    <property type="protein sequence ID" value="KAI5404134.1"/>
    <property type="molecule type" value="Genomic_DNA"/>
</dbReference>
<keyword evidence="1" id="KW-0677">Repeat</keyword>
<name>A0A9D4WM64_PEA</name>
<evidence type="ECO:0000259" key="4">
    <source>
        <dbReference type="PROSITE" id="PS50102"/>
    </source>
</evidence>
<reference evidence="5 6" key="1">
    <citation type="journal article" date="2022" name="Nat. Genet.">
        <title>Improved pea reference genome and pan-genome highlight genomic features and evolutionary characteristics.</title>
        <authorList>
            <person name="Yang T."/>
            <person name="Liu R."/>
            <person name="Luo Y."/>
            <person name="Hu S."/>
            <person name="Wang D."/>
            <person name="Wang C."/>
            <person name="Pandey M.K."/>
            <person name="Ge S."/>
            <person name="Xu Q."/>
            <person name="Li N."/>
            <person name="Li G."/>
            <person name="Huang Y."/>
            <person name="Saxena R.K."/>
            <person name="Ji Y."/>
            <person name="Li M."/>
            <person name="Yan X."/>
            <person name="He Y."/>
            <person name="Liu Y."/>
            <person name="Wang X."/>
            <person name="Xiang C."/>
            <person name="Varshney R.K."/>
            <person name="Ding H."/>
            <person name="Gao S."/>
            <person name="Zong X."/>
        </authorList>
    </citation>
    <scope>NUCLEOTIDE SEQUENCE [LARGE SCALE GENOMIC DNA]</scope>
    <source>
        <strain evidence="5 6">cv. Zhongwan 6</strain>
    </source>
</reference>